<feature type="region of interest" description="Disordered" evidence="1">
    <location>
        <begin position="50"/>
        <end position="72"/>
    </location>
</feature>
<accession>A0A3L8S5R5</accession>
<evidence type="ECO:0000256" key="1">
    <source>
        <dbReference type="SAM" id="MobiDB-lite"/>
    </source>
</evidence>
<reference evidence="2 3" key="1">
    <citation type="journal article" date="2018" name="Proc. R. Soc. B">
        <title>A non-coding region near Follistatin controls head colour polymorphism in the Gouldian finch.</title>
        <authorList>
            <person name="Toomey M.B."/>
            <person name="Marques C.I."/>
            <person name="Andrade P."/>
            <person name="Araujo P.M."/>
            <person name="Sabatino S."/>
            <person name="Gazda M.A."/>
            <person name="Afonso S."/>
            <person name="Lopes R.J."/>
            <person name="Corbo J.C."/>
            <person name="Carneiro M."/>
        </authorList>
    </citation>
    <scope>NUCLEOTIDE SEQUENCE [LARGE SCALE GENOMIC DNA]</scope>
    <source>
        <strain evidence="2">Red01</strain>
        <tissue evidence="2">Muscle</tissue>
    </source>
</reference>
<dbReference type="Proteomes" id="UP000276834">
    <property type="component" value="Unassembled WGS sequence"/>
</dbReference>
<sequence length="72" mass="8206">MARVAEGCGAGAEGEAARLRWADRRGRRFHLFRGEEGGLSLCRRRLLLQRGRKTSERRTKAHKRGLPQPVRP</sequence>
<dbReference type="EMBL" id="QUSF01000060">
    <property type="protein sequence ID" value="RLV97342.1"/>
    <property type="molecule type" value="Genomic_DNA"/>
</dbReference>
<evidence type="ECO:0000313" key="2">
    <source>
        <dbReference type="EMBL" id="RLV97342.1"/>
    </source>
</evidence>
<comment type="caution">
    <text evidence="2">The sequence shown here is derived from an EMBL/GenBank/DDBJ whole genome shotgun (WGS) entry which is preliminary data.</text>
</comment>
<proteinExistence type="predicted"/>
<dbReference type="AlphaFoldDB" id="A0A3L8S5R5"/>
<keyword evidence="3" id="KW-1185">Reference proteome</keyword>
<organism evidence="2 3">
    <name type="scientific">Chloebia gouldiae</name>
    <name type="common">Gouldian finch</name>
    <name type="synonym">Erythrura gouldiae</name>
    <dbReference type="NCBI Taxonomy" id="44316"/>
    <lineage>
        <taxon>Eukaryota</taxon>
        <taxon>Metazoa</taxon>
        <taxon>Chordata</taxon>
        <taxon>Craniata</taxon>
        <taxon>Vertebrata</taxon>
        <taxon>Euteleostomi</taxon>
        <taxon>Archelosauria</taxon>
        <taxon>Archosauria</taxon>
        <taxon>Dinosauria</taxon>
        <taxon>Saurischia</taxon>
        <taxon>Theropoda</taxon>
        <taxon>Coelurosauria</taxon>
        <taxon>Aves</taxon>
        <taxon>Neognathae</taxon>
        <taxon>Neoaves</taxon>
        <taxon>Telluraves</taxon>
        <taxon>Australaves</taxon>
        <taxon>Passeriformes</taxon>
        <taxon>Passeroidea</taxon>
        <taxon>Passeridae</taxon>
        <taxon>Chloebia</taxon>
    </lineage>
</organism>
<protein>
    <submittedName>
        <fullName evidence="2">Uncharacterized protein</fullName>
    </submittedName>
</protein>
<gene>
    <name evidence="2" type="ORF">DV515_00011862</name>
</gene>
<name>A0A3L8S5R5_CHLGU</name>
<evidence type="ECO:0000313" key="3">
    <source>
        <dbReference type="Proteomes" id="UP000276834"/>
    </source>
</evidence>